<reference evidence="2" key="4">
    <citation type="submission" date="2025-09" db="UniProtKB">
        <authorList>
            <consortium name="Ensembl"/>
        </authorList>
    </citation>
    <scope>IDENTIFICATION</scope>
    <source>
        <strain evidence="2">17573</strain>
    </source>
</reference>
<feature type="region of interest" description="Disordered" evidence="1">
    <location>
        <begin position="40"/>
        <end position="77"/>
    </location>
</feature>
<evidence type="ECO:0000313" key="2">
    <source>
        <dbReference type="Ensembl" id="ENSMMUP00000079952.1"/>
    </source>
</evidence>
<reference evidence="2" key="2">
    <citation type="submission" date="2019-01" db="EMBL/GenBank/DDBJ databases">
        <authorList>
            <person name="Graves T."/>
            <person name="Eichler E.E."/>
            <person name="Wilson R.K."/>
        </authorList>
    </citation>
    <scope>NUCLEOTIDE SEQUENCE [LARGE SCALE GENOMIC DNA]</scope>
    <source>
        <strain evidence="2">17573</strain>
    </source>
</reference>
<dbReference type="AlphaFoldDB" id="A0A5F8ASA6"/>
<evidence type="ECO:0000313" key="3">
    <source>
        <dbReference type="Proteomes" id="UP000006718"/>
    </source>
</evidence>
<evidence type="ECO:0000256" key="1">
    <source>
        <dbReference type="SAM" id="MobiDB-lite"/>
    </source>
</evidence>
<name>A0A5F8ASA6_MACMU</name>
<accession>A0A5F8ASA6</accession>
<dbReference type="Proteomes" id="UP000006718">
    <property type="component" value="Chromosome 7"/>
</dbReference>
<proteinExistence type="predicted"/>
<feature type="region of interest" description="Disordered" evidence="1">
    <location>
        <begin position="1"/>
        <end position="21"/>
    </location>
</feature>
<keyword evidence="3" id="KW-1185">Reference proteome</keyword>
<reference evidence="2" key="3">
    <citation type="submission" date="2025-08" db="UniProtKB">
        <authorList>
            <consortium name="Ensembl"/>
        </authorList>
    </citation>
    <scope>IDENTIFICATION</scope>
    <source>
        <strain evidence="2">17573</strain>
    </source>
</reference>
<protein>
    <submittedName>
        <fullName evidence="2">Uncharacterized protein</fullName>
    </submittedName>
</protein>
<reference evidence="3" key="1">
    <citation type="journal article" date="2007" name="Science">
        <title>Evolutionary and biomedical insights from the rhesus macaque genome.</title>
        <authorList>
            <person name="Gibbs R.A."/>
            <person name="Rogers J."/>
            <person name="Katze M.G."/>
            <person name="Bumgarner R."/>
            <person name="Weinstock G.M."/>
            <person name="Mardis E.R."/>
            <person name="Remington K.A."/>
            <person name="Strausberg R.L."/>
            <person name="Venter J.C."/>
            <person name="Wilson R.K."/>
            <person name="Batzer M.A."/>
            <person name="Bustamante C.D."/>
            <person name="Eichler E.E."/>
            <person name="Hahn M.W."/>
            <person name="Hardison R.C."/>
            <person name="Makova K.D."/>
            <person name="Miller W."/>
            <person name="Milosavljevic A."/>
            <person name="Palermo R.E."/>
            <person name="Siepel A."/>
            <person name="Sikela J.M."/>
            <person name="Attaway T."/>
            <person name="Bell S."/>
            <person name="Bernard K.E."/>
            <person name="Buhay C.J."/>
            <person name="Chandrabose M.N."/>
            <person name="Dao M."/>
            <person name="Davis C."/>
            <person name="Delehaunty K.D."/>
            <person name="Ding Y."/>
            <person name="Dinh H.H."/>
            <person name="Dugan-Rocha S."/>
            <person name="Fulton L.A."/>
            <person name="Gabisi R.A."/>
            <person name="Garner T.T."/>
            <person name="Godfrey J."/>
            <person name="Hawes A.C."/>
            <person name="Hernandez J."/>
            <person name="Hines S."/>
            <person name="Holder M."/>
            <person name="Hume J."/>
            <person name="Jhangiani S.N."/>
            <person name="Joshi V."/>
            <person name="Khan Z.M."/>
            <person name="Kirkness E.F."/>
            <person name="Cree A."/>
            <person name="Fowler R.G."/>
            <person name="Lee S."/>
            <person name="Lewis L.R."/>
            <person name="Li Z."/>
            <person name="Liu Y.-S."/>
            <person name="Moore S.M."/>
            <person name="Muzny D."/>
            <person name="Nazareth L.V."/>
            <person name="Ngo D.N."/>
            <person name="Okwuonu G.O."/>
            <person name="Pai G."/>
            <person name="Parker D."/>
            <person name="Paul H.A."/>
            <person name="Pfannkoch C."/>
            <person name="Pohl C.S."/>
            <person name="Rogers Y.-H.C."/>
            <person name="Ruiz S.J."/>
            <person name="Sabo A."/>
            <person name="Santibanez J."/>
            <person name="Schneider B.W."/>
            <person name="Smith S.M."/>
            <person name="Sodergren E."/>
            <person name="Svatek A.F."/>
            <person name="Utterback T.R."/>
            <person name="Vattathil S."/>
            <person name="Warren W."/>
            <person name="White C.S."/>
            <person name="Chinwalla A.T."/>
            <person name="Feng Y."/>
            <person name="Halpern A.L."/>
            <person name="Hillier L.W."/>
            <person name="Huang X."/>
            <person name="Minx P."/>
            <person name="Nelson J.O."/>
            <person name="Pepin K.H."/>
            <person name="Qin X."/>
            <person name="Sutton G.G."/>
            <person name="Venter E."/>
            <person name="Walenz B.P."/>
            <person name="Wallis J.W."/>
            <person name="Worley K.C."/>
            <person name="Yang S.-P."/>
            <person name="Jones S.M."/>
            <person name="Marra M.A."/>
            <person name="Rocchi M."/>
            <person name="Schein J.E."/>
            <person name="Baertsch R."/>
            <person name="Clarke L."/>
            <person name="Csuros M."/>
            <person name="Glasscock J."/>
            <person name="Harris R.A."/>
            <person name="Havlak P."/>
            <person name="Jackson A.R."/>
            <person name="Jiang H."/>
            <person name="Liu Y."/>
            <person name="Messina D.N."/>
            <person name="Shen Y."/>
            <person name="Song H.X.-Z."/>
            <person name="Wylie T."/>
            <person name="Zhang L."/>
            <person name="Birney E."/>
            <person name="Han K."/>
            <person name="Konkel M.K."/>
            <person name="Lee J."/>
            <person name="Smit A.F.A."/>
            <person name="Ullmer B."/>
            <person name="Wang H."/>
            <person name="Xing J."/>
            <person name="Burhans R."/>
            <person name="Cheng Z."/>
            <person name="Karro J.E."/>
            <person name="Ma J."/>
            <person name="Raney B."/>
            <person name="She X."/>
            <person name="Cox M.J."/>
            <person name="Demuth J.P."/>
            <person name="Dumas L.J."/>
            <person name="Han S.-G."/>
            <person name="Hopkins J."/>
            <person name="Karimpour-Fard A."/>
            <person name="Kim Y.H."/>
            <person name="Pollack J.R."/>
            <person name="Vinar T."/>
            <person name="Addo-Quaye C."/>
            <person name="Degenhardt J."/>
            <person name="Denby A."/>
            <person name="Hubisz M.J."/>
            <person name="Indap A."/>
            <person name="Kosiol C."/>
            <person name="Lahn B.T."/>
            <person name="Lawson H.A."/>
            <person name="Marklein A."/>
            <person name="Nielsen R."/>
            <person name="Vallender E.J."/>
            <person name="Clark A.G."/>
            <person name="Ferguson B."/>
            <person name="Hernandez R.D."/>
            <person name="Hirani K."/>
            <person name="Kehrer-Sawatzki H."/>
            <person name="Kolb J."/>
            <person name="Patil S."/>
            <person name="Pu L.-L."/>
            <person name="Ren Y."/>
            <person name="Smith D.G."/>
            <person name="Wheeler D.A."/>
            <person name="Schenck I."/>
            <person name="Ball E.V."/>
            <person name="Chen R."/>
            <person name="Cooper D.N."/>
            <person name="Giardine B."/>
            <person name="Hsu F."/>
            <person name="Kent W.J."/>
            <person name="Lesk A."/>
            <person name="Nelson D.L."/>
            <person name="O'brien W.E."/>
            <person name="Pruefer K."/>
            <person name="Stenson P.D."/>
            <person name="Wallace J.C."/>
            <person name="Ke H."/>
            <person name="Liu X.-M."/>
            <person name="Wang P."/>
            <person name="Xiang A.P."/>
            <person name="Yang F."/>
            <person name="Barber G.P."/>
            <person name="Haussler D."/>
            <person name="Karolchik D."/>
            <person name="Kern A.D."/>
            <person name="Kuhn R.M."/>
            <person name="Smith K.E."/>
            <person name="Zwieg A.S."/>
        </authorList>
    </citation>
    <scope>NUCLEOTIDE SEQUENCE [LARGE SCALE GENOMIC DNA]</scope>
    <source>
        <strain evidence="3">17573</strain>
    </source>
</reference>
<dbReference type="VEuPathDB" id="HostDB:ENSMMUG00000050321"/>
<dbReference type="ExpressionAtlas" id="A0A5F8ASA6">
    <property type="expression patterns" value="baseline"/>
</dbReference>
<dbReference type="Ensembl" id="ENSMMUT00000094466.1">
    <property type="protein sequence ID" value="ENSMMUP00000079952.1"/>
    <property type="gene ID" value="ENSMMUG00000050321.1"/>
</dbReference>
<organism evidence="2 3">
    <name type="scientific">Macaca mulatta</name>
    <name type="common">Rhesus macaque</name>
    <dbReference type="NCBI Taxonomy" id="9544"/>
    <lineage>
        <taxon>Eukaryota</taxon>
        <taxon>Metazoa</taxon>
        <taxon>Chordata</taxon>
        <taxon>Craniata</taxon>
        <taxon>Vertebrata</taxon>
        <taxon>Euteleostomi</taxon>
        <taxon>Mammalia</taxon>
        <taxon>Eutheria</taxon>
        <taxon>Euarchontoglires</taxon>
        <taxon>Primates</taxon>
        <taxon>Haplorrhini</taxon>
        <taxon>Catarrhini</taxon>
        <taxon>Cercopithecidae</taxon>
        <taxon>Cercopithecinae</taxon>
        <taxon>Macaca</taxon>
    </lineage>
</organism>
<sequence>MDAAEEAPMGPTTLDPSLLPGGPLVSFVVWAEAITWIPPWERTSDVGPQPPLQLEIPPQPRGRPAHPTGTPRPRGAVEPSVSACGKWACSPTSQGCCEGRCDTVLKHGLGAPHCALNKCVSCLNK</sequence>
<dbReference type="GeneTree" id="ENSGT00530000068548"/>
<dbReference type="Bgee" id="ENSMMUG00000050321">
    <property type="expression patterns" value="Expressed in cerebellar cortex and 20 other cell types or tissues"/>
</dbReference>